<evidence type="ECO:0000313" key="3">
    <source>
        <dbReference type="Proteomes" id="UP000812270"/>
    </source>
</evidence>
<keyword evidence="1" id="KW-0732">Signal</keyword>
<accession>A0A9E2W3J7</accession>
<dbReference type="AlphaFoldDB" id="A0A9E2W3J7"/>
<reference evidence="2" key="1">
    <citation type="submission" date="2021-06" db="EMBL/GenBank/DDBJ databases">
        <authorList>
            <person name="Huq M.A."/>
        </authorList>
    </citation>
    <scope>NUCLEOTIDE SEQUENCE</scope>
    <source>
        <strain evidence="2">MAH-26</strain>
    </source>
</reference>
<keyword evidence="2" id="KW-0449">Lipoprotein</keyword>
<comment type="caution">
    <text evidence="2">The sequence shown here is derived from an EMBL/GenBank/DDBJ whole genome shotgun (WGS) entry which is preliminary data.</text>
</comment>
<dbReference type="Proteomes" id="UP000812270">
    <property type="component" value="Unassembled WGS sequence"/>
</dbReference>
<protein>
    <submittedName>
        <fullName evidence="2">SusD/RagB family nutrient-binding outer membrane lipoprotein</fullName>
    </submittedName>
</protein>
<organism evidence="2 3">
    <name type="scientific">Pinibacter aurantiacus</name>
    <dbReference type="NCBI Taxonomy" id="2851599"/>
    <lineage>
        <taxon>Bacteria</taxon>
        <taxon>Pseudomonadati</taxon>
        <taxon>Bacteroidota</taxon>
        <taxon>Chitinophagia</taxon>
        <taxon>Chitinophagales</taxon>
        <taxon>Chitinophagaceae</taxon>
        <taxon>Pinibacter</taxon>
    </lineage>
</organism>
<keyword evidence="3" id="KW-1185">Reference proteome</keyword>
<proteinExistence type="predicted"/>
<dbReference type="EMBL" id="JAHSPG010000012">
    <property type="protein sequence ID" value="MBV4358620.1"/>
    <property type="molecule type" value="Genomic_DNA"/>
</dbReference>
<dbReference type="InterPro" id="IPR024302">
    <property type="entry name" value="SusD-like"/>
</dbReference>
<evidence type="ECO:0000256" key="1">
    <source>
        <dbReference type="SAM" id="SignalP"/>
    </source>
</evidence>
<name>A0A9E2W3J7_9BACT</name>
<sequence>MNRNKWRIGCMSAVASMMLFGTSCTKNFEKYNTDPVSAYPDQLAADFNDVGGYYPQIQQGIFFNYNFGAGKDWTYQLTQNLNADIFSGYMATRHNFAGGINNTTFFLMDGWNFAAWDYTYSYTMLPIRHAEEKTKDVYPDFYAIAKILKVEVMHRITDQYGPIVYTHYGEGETGGTYDSQEQAYNQFFLDLKEGVSTLEAFVQAHPTLNRFSNFDLAYGGDLKQWIKFGNSLRLRLAIRISKANPDKAKAEAEAAIADPGGMLATNADNFTISGQGYTNPLGAISPSWQDIQMSANMESILGGYKDPREPKYFVAATDPLAKGAFKGIRSGIPYPDEKTYINHSILNITTETPAVLMTAAEVSFLKAEGKLKGWNMGGNTTVKQFYEDGVTKSFAQWGAGGIDDYLKSTAVPANYVDLYQPTILNTNAASTISPMWDDNASDATKLERIITQKWIAGFPEGCEAWAEQRRTGYPKIFKVQKNDSQGVIDTNKGVRRLEFSSTEKATNPTGYAQAVQLLGGSDNGATALWWDKN</sequence>
<evidence type="ECO:0000313" key="2">
    <source>
        <dbReference type="EMBL" id="MBV4358620.1"/>
    </source>
</evidence>
<gene>
    <name evidence="2" type="ORF">KTO63_15760</name>
</gene>
<dbReference type="Pfam" id="PF12741">
    <property type="entry name" value="SusD-like"/>
    <property type="match status" value="1"/>
</dbReference>
<feature type="chain" id="PRO_5039351631" evidence="1">
    <location>
        <begin position="26"/>
        <end position="533"/>
    </location>
</feature>
<dbReference type="RefSeq" id="WP_217792331.1">
    <property type="nucleotide sequence ID" value="NZ_JAHSPG010000012.1"/>
</dbReference>
<dbReference type="PROSITE" id="PS51257">
    <property type="entry name" value="PROKAR_LIPOPROTEIN"/>
    <property type="match status" value="1"/>
</dbReference>
<feature type="signal peptide" evidence="1">
    <location>
        <begin position="1"/>
        <end position="25"/>
    </location>
</feature>